<evidence type="ECO:0000313" key="1">
    <source>
        <dbReference type="EMBL" id="ESA14634.1"/>
    </source>
</evidence>
<protein>
    <submittedName>
        <fullName evidence="1">Uncharacterized protein</fullName>
    </submittedName>
</protein>
<accession>U9U2M7</accession>
<dbReference type="EMBL" id="KI282731">
    <property type="protein sequence ID" value="ESA14634.1"/>
    <property type="molecule type" value="Genomic_DNA"/>
</dbReference>
<dbReference type="HOGENOM" id="CLU_1571458_0_0_1"/>
<proteinExistence type="predicted"/>
<gene>
    <name evidence="1" type="ORF">GLOINDRAFT_95327</name>
</gene>
<sequence length="170" mass="19707">MDETIVPLTIHSFSQLEFDHPDHPNLNDCCHNQVIDSLLEFIQEDIDPLPGQENLDIDPLRQESSQVFKKAKQYYHCLKLPITNSICLNFMMFPKIIMNYNNTNSRCQLNHANCDILAHISGIIPLFVDIFYKKYVILTAMLIVVIKKDSHIRFPRVLSYLLTVIALFSN</sequence>
<organism evidence="1">
    <name type="scientific">Rhizophagus irregularis (strain DAOM 181602 / DAOM 197198 / MUCL 43194)</name>
    <name type="common">Arbuscular mycorrhizal fungus</name>
    <name type="synonym">Glomus intraradices</name>
    <dbReference type="NCBI Taxonomy" id="747089"/>
    <lineage>
        <taxon>Eukaryota</taxon>
        <taxon>Fungi</taxon>
        <taxon>Fungi incertae sedis</taxon>
        <taxon>Mucoromycota</taxon>
        <taxon>Glomeromycotina</taxon>
        <taxon>Glomeromycetes</taxon>
        <taxon>Glomerales</taxon>
        <taxon>Glomeraceae</taxon>
        <taxon>Rhizophagus</taxon>
    </lineage>
</organism>
<dbReference type="AlphaFoldDB" id="U9U2M7"/>
<name>U9U2M7_RHIID</name>
<reference evidence="1" key="1">
    <citation type="submission" date="2013-07" db="EMBL/GenBank/DDBJ databases">
        <title>The genome of an arbuscular mycorrhizal fungus provides insights into the evolution of the oldest plant symbiosis.</title>
        <authorList>
            <consortium name="DOE Joint Genome Institute"/>
            <person name="Tisserant E."/>
            <person name="Malbreil M."/>
            <person name="Kuo A."/>
            <person name="Kohler A."/>
            <person name="Symeonidi A."/>
            <person name="Balestrini R."/>
            <person name="Charron P."/>
            <person name="Duensing N."/>
            <person name="Frei-dit-Frey N."/>
            <person name="Gianinazzi-Pearson V."/>
            <person name="Gilbert B."/>
            <person name="Handa Y."/>
            <person name="Hijri M."/>
            <person name="Kaul R."/>
            <person name="Kawaguchi M."/>
            <person name="Krajinski F."/>
            <person name="Lammers P."/>
            <person name="Lapierre D."/>
            <person name="Masclaux F.G."/>
            <person name="Murat C."/>
            <person name="Morin E."/>
            <person name="Ndikumana S."/>
            <person name="Pagni M."/>
            <person name="Petitpierre D."/>
            <person name="Requena N."/>
            <person name="Rosikiewicz P."/>
            <person name="Riley R."/>
            <person name="Saito K."/>
            <person name="San Clemente H."/>
            <person name="Shapiro H."/>
            <person name="van Tuinen D."/>
            <person name="Becard G."/>
            <person name="Bonfante P."/>
            <person name="Paszkowski U."/>
            <person name="Shachar-Hill Y."/>
            <person name="Young J.P."/>
            <person name="Sanders I.R."/>
            <person name="Henrissat B."/>
            <person name="Rensing S.A."/>
            <person name="Grigoriev I.V."/>
            <person name="Corradi N."/>
            <person name="Roux C."/>
            <person name="Martin F."/>
        </authorList>
    </citation>
    <scope>NUCLEOTIDE SEQUENCE</scope>
    <source>
        <strain evidence="1">DAOM 197198</strain>
    </source>
</reference>